<dbReference type="PANTHER" id="PTHR35008">
    <property type="entry name" value="BLL4482 PROTEIN-RELATED"/>
    <property type="match status" value="1"/>
</dbReference>
<dbReference type="Gene3D" id="1.10.760.10">
    <property type="entry name" value="Cytochrome c-like domain"/>
    <property type="match status" value="5"/>
</dbReference>
<keyword evidence="1 4" id="KW-0349">Heme</keyword>
<dbReference type="SUPFAM" id="SSF46626">
    <property type="entry name" value="Cytochrome c"/>
    <property type="match status" value="5"/>
</dbReference>
<accession>A0A8H9DAD5</accession>
<feature type="chain" id="PRO_5034278717" evidence="5">
    <location>
        <begin position="19"/>
        <end position="625"/>
    </location>
</feature>
<keyword evidence="5" id="KW-0732">Signal</keyword>
<dbReference type="InterPro" id="IPR051459">
    <property type="entry name" value="Cytochrome_c-type_DH"/>
</dbReference>
<feature type="domain" description="Cytochrome c" evidence="6">
    <location>
        <begin position="389"/>
        <end position="498"/>
    </location>
</feature>
<name>A0A8H9DAD5_9PROT</name>
<dbReference type="GO" id="GO:0020037">
    <property type="term" value="F:heme binding"/>
    <property type="evidence" value="ECO:0007669"/>
    <property type="project" value="InterPro"/>
</dbReference>
<organism evidence="7 8">
    <name type="scientific">Nitrosomonas nitrosa</name>
    <dbReference type="NCBI Taxonomy" id="52442"/>
    <lineage>
        <taxon>Bacteria</taxon>
        <taxon>Pseudomonadati</taxon>
        <taxon>Pseudomonadota</taxon>
        <taxon>Betaproteobacteria</taxon>
        <taxon>Nitrosomonadales</taxon>
        <taxon>Nitrosomonadaceae</taxon>
        <taxon>Nitrosomonas</taxon>
    </lineage>
</organism>
<dbReference type="PANTHER" id="PTHR35008:SF4">
    <property type="entry name" value="BLL4482 PROTEIN"/>
    <property type="match status" value="1"/>
</dbReference>
<comment type="caution">
    <text evidence="7">The sequence shown here is derived from an EMBL/GenBank/DDBJ whole genome shotgun (WGS) entry which is preliminary data.</text>
</comment>
<evidence type="ECO:0000256" key="2">
    <source>
        <dbReference type="ARBA" id="ARBA00022723"/>
    </source>
</evidence>
<evidence type="ECO:0000256" key="4">
    <source>
        <dbReference type="PROSITE-ProRule" id="PRU00433"/>
    </source>
</evidence>
<feature type="domain" description="Cytochrome c" evidence="6">
    <location>
        <begin position="515"/>
        <end position="605"/>
    </location>
</feature>
<evidence type="ECO:0000256" key="5">
    <source>
        <dbReference type="SAM" id="SignalP"/>
    </source>
</evidence>
<dbReference type="Pfam" id="PF13442">
    <property type="entry name" value="Cytochrome_CBB3"/>
    <property type="match status" value="1"/>
</dbReference>
<dbReference type="EMBL" id="CAJNAP010000003">
    <property type="protein sequence ID" value="CAE6491071.1"/>
    <property type="molecule type" value="Genomic_DNA"/>
</dbReference>
<evidence type="ECO:0000259" key="6">
    <source>
        <dbReference type="PROSITE" id="PS51007"/>
    </source>
</evidence>
<evidence type="ECO:0000313" key="8">
    <source>
        <dbReference type="Proteomes" id="UP000601736"/>
    </source>
</evidence>
<keyword evidence="2 4" id="KW-0479">Metal-binding</keyword>
<dbReference type="Proteomes" id="UP000601736">
    <property type="component" value="Unassembled WGS sequence"/>
</dbReference>
<evidence type="ECO:0000313" key="7">
    <source>
        <dbReference type="EMBL" id="CAE6491071.1"/>
    </source>
</evidence>
<gene>
    <name evidence="7" type="ORF">NMYAN_110039</name>
</gene>
<sequence>MKQIVLISLLLLVSAAKASSSVPDTMAERVKACTICHGDAGRIEQHVYYPRIDGKPSGYLFNQLRNFRDGRRHYQPMAHLLENMSDDYLSEIAHYFATLSTPFPAPESIDMPPDEIKTAKQLIQAGNPAKAIPACSDCHGKNLMGTEPAIPGLLGLPRAYIAAQFGSWRNGGWMRGQSSDCMPEIAQKLTDNEVNAIAKWLAAQPVSGKANPIDTRSSELAHRCNHVPREDGMSQKLPTPLDSEQHLLGAYLTRAGNCMGCHTAPGGLPFAGGRQLSTSFGIFVTPNITPDKETGIGGWSEEDFWGALHQGKSRDGRLLYPAFPYTEYTKVTRQDANAIFAYLQALPAISQTNPPNQIRFPFNFRPLLAIWRALYFKEGVYTPDPTQNDEWNRGAYLVQGLGHCNACHTNRNAFGASADSGLTGGQMMSANWYAPSLILPQEAGSGNWSVEEIIELLATGVSARATASGPMATIIRQSLQHLSTEDIRAMAVYLKSIAEDSTTRMPSVKSENHDDDLAQGRQLYEKHCQDCHGASGQGVPGIYPPLANNRSVLMASPLNAIHIVLNGGYPATTVENPRPYGMPPFQQILRNEEIALIVSFIRSAWGNKASRVTPAEVDRSRGKRS</sequence>
<keyword evidence="3 4" id="KW-0408">Iron</keyword>
<reference evidence="7" key="1">
    <citation type="submission" date="2021-02" db="EMBL/GenBank/DDBJ databases">
        <authorList>
            <person name="Han P."/>
        </authorList>
    </citation>
    <scope>NUCLEOTIDE SEQUENCE</scope>
    <source>
        <strain evidence="7">Nitrosomonas nitrosa 18-3D</strain>
    </source>
</reference>
<dbReference type="AlphaFoldDB" id="A0A8H9DAD5"/>
<feature type="domain" description="Cytochrome c" evidence="6">
    <location>
        <begin position="244"/>
        <end position="347"/>
    </location>
</feature>
<dbReference type="GO" id="GO:0009055">
    <property type="term" value="F:electron transfer activity"/>
    <property type="evidence" value="ECO:0007669"/>
    <property type="project" value="InterPro"/>
</dbReference>
<dbReference type="InterPro" id="IPR036909">
    <property type="entry name" value="Cyt_c-like_dom_sf"/>
</dbReference>
<protein>
    <submittedName>
        <fullName evidence="7">Cytochrome c553</fullName>
    </submittedName>
</protein>
<feature type="signal peptide" evidence="5">
    <location>
        <begin position="1"/>
        <end position="18"/>
    </location>
</feature>
<evidence type="ECO:0000256" key="1">
    <source>
        <dbReference type="ARBA" id="ARBA00022617"/>
    </source>
</evidence>
<evidence type="ECO:0000256" key="3">
    <source>
        <dbReference type="ARBA" id="ARBA00023004"/>
    </source>
</evidence>
<feature type="domain" description="Cytochrome c" evidence="6">
    <location>
        <begin position="121"/>
        <end position="205"/>
    </location>
</feature>
<dbReference type="InterPro" id="IPR009056">
    <property type="entry name" value="Cyt_c-like_dom"/>
</dbReference>
<dbReference type="PROSITE" id="PS51007">
    <property type="entry name" value="CYTC"/>
    <property type="match status" value="4"/>
</dbReference>
<proteinExistence type="predicted"/>
<dbReference type="GO" id="GO:0046872">
    <property type="term" value="F:metal ion binding"/>
    <property type="evidence" value="ECO:0007669"/>
    <property type="project" value="UniProtKB-KW"/>
</dbReference>
<dbReference type="Pfam" id="PF00034">
    <property type="entry name" value="Cytochrom_C"/>
    <property type="match status" value="2"/>
</dbReference>